<organism evidence="1 2">
    <name type="scientific">Blautia obeum</name>
    <dbReference type="NCBI Taxonomy" id="40520"/>
    <lineage>
        <taxon>Bacteria</taxon>
        <taxon>Bacillati</taxon>
        <taxon>Bacillota</taxon>
        <taxon>Clostridia</taxon>
        <taxon>Lachnospirales</taxon>
        <taxon>Lachnospiraceae</taxon>
        <taxon>Blautia</taxon>
    </lineage>
</organism>
<accession>A0A174LPJ1</accession>
<name>A0A174LPJ1_9FIRM</name>
<gene>
    <name evidence="1" type="ORF">ERS852533_00802</name>
</gene>
<dbReference type="EMBL" id="CZBA01000003">
    <property type="protein sequence ID" value="CUP26174.1"/>
    <property type="molecule type" value="Genomic_DNA"/>
</dbReference>
<evidence type="ECO:0000313" key="1">
    <source>
        <dbReference type="EMBL" id="CUP26174.1"/>
    </source>
</evidence>
<sequence length="30" mass="3569">MDLQNIQDQLNTEISKLDTRIIFWFDDKGA</sequence>
<evidence type="ECO:0000313" key="2">
    <source>
        <dbReference type="Proteomes" id="UP000095413"/>
    </source>
</evidence>
<proteinExistence type="predicted"/>
<dbReference type="AlphaFoldDB" id="A0A174LPJ1"/>
<dbReference type="Proteomes" id="UP000095413">
    <property type="component" value="Unassembled WGS sequence"/>
</dbReference>
<reference evidence="1 2" key="1">
    <citation type="submission" date="2015-09" db="EMBL/GenBank/DDBJ databases">
        <authorList>
            <consortium name="Pathogen Informatics"/>
        </authorList>
    </citation>
    <scope>NUCLEOTIDE SEQUENCE [LARGE SCALE GENOMIC DNA]</scope>
    <source>
        <strain evidence="1 2">2789STDY5834921</strain>
    </source>
</reference>
<protein>
    <submittedName>
        <fullName evidence="1">Uncharacterized protein</fullName>
    </submittedName>
</protein>